<evidence type="ECO:0000256" key="5">
    <source>
        <dbReference type="ARBA" id="ARBA00022839"/>
    </source>
</evidence>
<proteinExistence type="inferred from homology"/>
<dbReference type="InterPro" id="IPR036397">
    <property type="entry name" value="RNaseH_sf"/>
</dbReference>
<evidence type="ECO:0000256" key="7">
    <source>
        <dbReference type="ARBA" id="ARBA00025769"/>
    </source>
</evidence>
<evidence type="ECO:0000259" key="8">
    <source>
        <dbReference type="SMART" id="SM00479"/>
    </source>
</evidence>
<evidence type="ECO:0000256" key="2">
    <source>
        <dbReference type="ARBA" id="ARBA00022722"/>
    </source>
</evidence>
<reference evidence="9" key="3">
    <citation type="submission" date="2023-05" db="EMBL/GenBank/DDBJ databases">
        <authorList>
            <person name="Smith C.H."/>
        </authorList>
    </citation>
    <scope>NUCLEOTIDE SEQUENCE</scope>
    <source>
        <strain evidence="9">CHS0354</strain>
        <tissue evidence="9">Mantle</tissue>
    </source>
</reference>
<dbReference type="InterPro" id="IPR040393">
    <property type="entry name" value="TREX1/2"/>
</dbReference>
<dbReference type="AlphaFoldDB" id="A0AAE0SKE7"/>
<dbReference type="GO" id="GO:0005737">
    <property type="term" value="C:cytoplasm"/>
    <property type="evidence" value="ECO:0007669"/>
    <property type="project" value="TreeGrafter"/>
</dbReference>
<dbReference type="InterPro" id="IPR013520">
    <property type="entry name" value="Ribonucl_H"/>
</dbReference>
<keyword evidence="3" id="KW-0479">Metal-binding</keyword>
<evidence type="ECO:0000313" key="9">
    <source>
        <dbReference type="EMBL" id="KAK3593692.1"/>
    </source>
</evidence>
<dbReference type="GO" id="GO:0046872">
    <property type="term" value="F:metal ion binding"/>
    <property type="evidence" value="ECO:0007669"/>
    <property type="project" value="UniProtKB-KW"/>
</dbReference>
<keyword evidence="6" id="KW-0460">Magnesium</keyword>
<reference evidence="9" key="1">
    <citation type="journal article" date="2021" name="Genome Biol. Evol.">
        <title>A High-Quality Reference Genome for a Parasitic Bivalve with Doubly Uniparental Inheritance (Bivalvia: Unionida).</title>
        <authorList>
            <person name="Smith C.H."/>
        </authorList>
    </citation>
    <scope>NUCLEOTIDE SEQUENCE</scope>
    <source>
        <strain evidence="9">CHS0354</strain>
    </source>
</reference>
<feature type="domain" description="Exonuclease" evidence="8">
    <location>
        <begin position="54"/>
        <end position="244"/>
    </location>
</feature>
<keyword evidence="2" id="KW-0540">Nuclease</keyword>
<evidence type="ECO:0000256" key="6">
    <source>
        <dbReference type="ARBA" id="ARBA00022842"/>
    </source>
</evidence>
<dbReference type="EMBL" id="JAEAOA010000822">
    <property type="protein sequence ID" value="KAK3593692.1"/>
    <property type="molecule type" value="Genomic_DNA"/>
</dbReference>
<protein>
    <recommendedName>
        <fullName evidence="8">Exonuclease domain-containing protein</fullName>
    </recommendedName>
</protein>
<sequence length="260" mass="29231">MQSRLHESLKRVRSTWTTLRSDLNMQPGSSKKDVQVAVTGKPAKKKNKREAFSTFVFMDIETTGLITRGNNPKITELCLVSVQREELLDGNGAPRVLNKLVLCFNPRKSLSQTASEMTGLNNDNLNLQQVFSANTAQIIDSFLQHLPQPVCLLAHNGNRFDFPILMAELNEINQSLDTTLFCADTIAAFKAEDNYDPSSCYVSYKLENIYLRTFGERPQESHTAENDCMNLLHITQERGSNVLQWVDSNAVPFSTIPPAY</sequence>
<dbReference type="Pfam" id="PF00929">
    <property type="entry name" value="RNase_T"/>
    <property type="match status" value="1"/>
</dbReference>
<dbReference type="SMART" id="SM00479">
    <property type="entry name" value="EXOIII"/>
    <property type="match status" value="1"/>
</dbReference>
<dbReference type="GO" id="GO:0003676">
    <property type="term" value="F:nucleic acid binding"/>
    <property type="evidence" value="ECO:0007669"/>
    <property type="project" value="InterPro"/>
</dbReference>
<organism evidence="9 10">
    <name type="scientific">Potamilus streckersoni</name>
    <dbReference type="NCBI Taxonomy" id="2493646"/>
    <lineage>
        <taxon>Eukaryota</taxon>
        <taxon>Metazoa</taxon>
        <taxon>Spiralia</taxon>
        <taxon>Lophotrochozoa</taxon>
        <taxon>Mollusca</taxon>
        <taxon>Bivalvia</taxon>
        <taxon>Autobranchia</taxon>
        <taxon>Heteroconchia</taxon>
        <taxon>Palaeoheterodonta</taxon>
        <taxon>Unionida</taxon>
        <taxon>Unionoidea</taxon>
        <taxon>Unionidae</taxon>
        <taxon>Ambleminae</taxon>
        <taxon>Lampsilini</taxon>
        <taxon>Potamilus</taxon>
    </lineage>
</organism>
<dbReference type="GO" id="GO:0008296">
    <property type="term" value="F:3'-5'-DNA exonuclease activity"/>
    <property type="evidence" value="ECO:0007669"/>
    <property type="project" value="TreeGrafter"/>
</dbReference>
<keyword evidence="10" id="KW-1185">Reference proteome</keyword>
<dbReference type="PANTHER" id="PTHR13058">
    <property type="entry name" value="THREE PRIME REPAIR EXONUCLEASE 1, 2"/>
    <property type="match status" value="1"/>
</dbReference>
<gene>
    <name evidence="9" type="ORF">CHS0354_013588</name>
</gene>
<dbReference type="Proteomes" id="UP001195483">
    <property type="component" value="Unassembled WGS sequence"/>
</dbReference>
<dbReference type="GO" id="GO:0006308">
    <property type="term" value="P:DNA catabolic process"/>
    <property type="evidence" value="ECO:0007669"/>
    <property type="project" value="TreeGrafter"/>
</dbReference>
<evidence type="ECO:0000256" key="3">
    <source>
        <dbReference type="ARBA" id="ARBA00022723"/>
    </source>
</evidence>
<comment type="cofactor">
    <cofactor evidence="1">
        <name>Mg(2+)</name>
        <dbReference type="ChEBI" id="CHEBI:18420"/>
    </cofactor>
</comment>
<evidence type="ECO:0000313" key="10">
    <source>
        <dbReference type="Proteomes" id="UP001195483"/>
    </source>
</evidence>
<comment type="caution">
    <text evidence="9">The sequence shown here is derived from an EMBL/GenBank/DDBJ whole genome shotgun (WGS) entry which is preliminary data.</text>
</comment>
<dbReference type="CDD" id="cd06136">
    <property type="entry name" value="TREX1_2"/>
    <property type="match status" value="1"/>
</dbReference>
<dbReference type="PANTHER" id="PTHR13058:SF19">
    <property type="entry name" value="LD40940P"/>
    <property type="match status" value="1"/>
</dbReference>
<keyword evidence="5" id="KW-0269">Exonuclease</keyword>
<name>A0AAE0SKE7_9BIVA</name>
<keyword evidence="4" id="KW-0378">Hydrolase</keyword>
<accession>A0AAE0SKE7</accession>
<evidence type="ECO:0000256" key="4">
    <source>
        <dbReference type="ARBA" id="ARBA00022801"/>
    </source>
</evidence>
<comment type="similarity">
    <text evidence="7">Belongs to the exonuclease superfamily. TREX family.</text>
</comment>
<reference evidence="9" key="2">
    <citation type="journal article" date="2021" name="Genome Biol. Evol.">
        <title>Developing a high-quality reference genome for a parasitic bivalve with doubly uniparental inheritance (Bivalvia: Unionida).</title>
        <authorList>
            <person name="Smith C.H."/>
        </authorList>
    </citation>
    <scope>NUCLEOTIDE SEQUENCE</scope>
    <source>
        <strain evidence="9">CHS0354</strain>
        <tissue evidence="9">Mantle</tissue>
    </source>
</reference>
<evidence type="ECO:0000256" key="1">
    <source>
        <dbReference type="ARBA" id="ARBA00001946"/>
    </source>
</evidence>
<dbReference type="SUPFAM" id="SSF53098">
    <property type="entry name" value="Ribonuclease H-like"/>
    <property type="match status" value="1"/>
</dbReference>
<dbReference type="Gene3D" id="3.30.420.10">
    <property type="entry name" value="Ribonuclease H-like superfamily/Ribonuclease H"/>
    <property type="match status" value="1"/>
</dbReference>
<dbReference type="InterPro" id="IPR012337">
    <property type="entry name" value="RNaseH-like_sf"/>
</dbReference>